<dbReference type="Proteomes" id="UP001244443">
    <property type="component" value="Chromosome"/>
</dbReference>
<reference evidence="2" key="1">
    <citation type="submission" date="2023-08" db="EMBL/GenBank/DDBJ databases">
        <title>Comparative genomics and taxonomic characterization of three novel marine species of genus Marivirga.</title>
        <authorList>
            <person name="Muhammad N."/>
            <person name="Kim S.-G."/>
        </authorList>
    </citation>
    <scope>NUCLEOTIDE SEQUENCE [LARGE SCALE GENOMIC DNA]</scope>
    <source>
        <strain evidence="2">ABR2-2</strain>
    </source>
</reference>
<feature type="transmembrane region" description="Helical" evidence="1">
    <location>
        <begin position="53"/>
        <end position="71"/>
    </location>
</feature>
<accession>A0AA51N6U3</accession>
<keyword evidence="3" id="KW-1185">Reference proteome</keyword>
<evidence type="ECO:0000256" key="1">
    <source>
        <dbReference type="SAM" id="Phobius"/>
    </source>
</evidence>
<dbReference type="RefSeq" id="WP_308357452.1">
    <property type="nucleotide sequence ID" value="NZ_CP129970.2"/>
</dbReference>
<proteinExistence type="predicted"/>
<keyword evidence="1" id="KW-0472">Membrane</keyword>
<keyword evidence="1" id="KW-0812">Transmembrane</keyword>
<dbReference type="AlphaFoldDB" id="A0AA51N6U3"/>
<dbReference type="GO" id="GO:0015097">
    <property type="term" value="F:mercury ion transmembrane transporter activity"/>
    <property type="evidence" value="ECO:0007669"/>
    <property type="project" value="InterPro"/>
</dbReference>
<protein>
    <submittedName>
        <fullName evidence="2">MerC domain-containing protein</fullName>
    </submittedName>
</protein>
<dbReference type="Pfam" id="PF03203">
    <property type="entry name" value="MerC"/>
    <property type="match status" value="1"/>
</dbReference>
<sequence>MNRLNVSSNKIPLDAIGMMASILCAIHCAALPVLLSLSTLASLHFLANPWIEYSIIFFSLLLALVSFLPAFKRHHSNFLPLILLGLGFILIGMGQSGLIEVNEVVLTFSGAFLIAIAHIVNWIMVVKTRKAFLMAETI</sequence>
<dbReference type="InterPro" id="IPR004891">
    <property type="entry name" value="Mercury-R_MerC"/>
</dbReference>
<name>A0AA51N6U3_9BACT</name>
<feature type="transmembrane region" description="Helical" evidence="1">
    <location>
        <begin position="20"/>
        <end position="47"/>
    </location>
</feature>
<feature type="transmembrane region" description="Helical" evidence="1">
    <location>
        <begin position="104"/>
        <end position="124"/>
    </location>
</feature>
<gene>
    <name evidence="2" type="ORF">QYS48_11880</name>
</gene>
<dbReference type="GO" id="GO:0016020">
    <property type="term" value="C:membrane"/>
    <property type="evidence" value="ECO:0007669"/>
    <property type="project" value="InterPro"/>
</dbReference>
<organism evidence="2 3">
    <name type="scientific">Marivirga arenosa</name>
    <dbReference type="NCBI Taxonomy" id="3059076"/>
    <lineage>
        <taxon>Bacteria</taxon>
        <taxon>Pseudomonadati</taxon>
        <taxon>Bacteroidota</taxon>
        <taxon>Cytophagia</taxon>
        <taxon>Cytophagales</taxon>
        <taxon>Marivirgaceae</taxon>
        <taxon>Marivirga</taxon>
    </lineage>
</organism>
<dbReference type="EMBL" id="CP129970">
    <property type="protein sequence ID" value="WMN07332.1"/>
    <property type="molecule type" value="Genomic_DNA"/>
</dbReference>
<evidence type="ECO:0000313" key="3">
    <source>
        <dbReference type="Proteomes" id="UP001244443"/>
    </source>
</evidence>
<feature type="transmembrane region" description="Helical" evidence="1">
    <location>
        <begin position="78"/>
        <end position="98"/>
    </location>
</feature>
<keyword evidence="1" id="KW-1133">Transmembrane helix</keyword>
<evidence type="ECO:0000313" key="2">
    <source>
        <dbReference type="EMBL" id="WMN07332.1"/>
    </source>
</evidence>